<feature type="compositionally biased region" description="Pro residues" evidence="9">
    <location>
        <begin position="1"/>
        <end position="10"/>
    </location>
</feature>
<name>A0AAN8EG07_9EURO</name>
<keyword evidence="12" id="KW-1185">Reference proteome</keyword>
<evidence type="ECO:0000259" key="10">
    <source>
        <dbReference type="Pfam" id="PF05236"/>
    </source>
</evidence>
<feature type="compositionally biased region" description="Polar residues" evidence="9">
    <location>
        <begin position="362"/>
        <end position="372"/>
    </location>
</feature>
<evidence type="ECO:0000256" key="3">
    <source>
        <dbReference type="ARBA" id="ARBA00017306"/>
    </source>
</evidence>
<comment type="function">
    <text evidence="7">Functions as a component of the DNA-binding general transcription factor complex TFIID. Binding of TFIID to a promoter (with or without TATA element) is the initial step in pre-initiation complex (PIC) formation. TFIID plays a key role in the regulation of gene expression by RNA polymerase II through different activities such as transcription activator interaction, core promoter recognition and selectivity, TFIIA and TFIIB interaction, chromatin modification (histone acetylation by TAF1), facilitation of DNA opening and initiation of transcription.</text>
</comment>
<feature type="compositionally biased region" description="Polar residues" evidence="9">
    <location>
        <begin position="450"/>
        <end position="460"/>
    </location>
</feature>
<evidence type="ECO:0000256" key="1">
    <source>
        <dbReference type="ARBA" id="ARBA00004123"/>
    </source>
</evidence>
<organism evidence="11 12">
    <name type="scientific">Knufia fluminis</name>
    <dbReference type="NCBI Taxonomy" id="191047"/>
    <lineage>
        <taxon>Eukaryota</taxon>
        <taxon>Fungi</taxon>
        <taxon>Dikarya</taxon>
        <taxon>Ascomycota</taxon>
        <taxon>Pezizomycotina</taxon>
        <taxon>Eurotiomycetes</taxon>
        <taxon>Chaetothyriomycetidae</taxon>
        <taxon>Chaetothyriales</taxon>
        <taxon>Trichomeriaceae</taxon>
        <taxon>Knufia</taxon>
    </lineage>
</organism>
<feature type="region of interest" description="Disordered" evidence="9">
    <location>
        <begin position="320"/>
        <end position="460"/>
    </location>
</feature>
<keyword evidence="4" id="KW-0805">Transcription regulation</keyword>
<feature type="compositionally biased region" description="Basic and acidic residues" evidence="9">
    <location>
        <begin position="196"/>
        <end position="213"/>
    </location>
</feature>
<feature type="compositionally biased region" description="Low complexity" evidence="9">
    <location>
        <begin position="35"/>
        <end position="55"/>
    </location>
</feature>
<gene>
    <name evidence="11" type="ORF">OHC33_008330</name>
</gene>
<dbReference type="Proteomes" id="UP001316803">
    <property type="component" value="Unassembled WGS sequence"/>
</dbReference>
<evidence type="ECO:0000256" key="8">
    <source>
        <dbReference type="ARBA" id="ARBA00031747"/>
    </source>
</evidence>
<dbReference type="EMBL" id="JAKLMC020000025">
    <property type="protein sequence ID" value="KAK5950663.1"/>
    <property type="molecule type" value="Genomic_DNA"/>
</dbReference>
<sequence>MAQPPPPQPRPSFSQQPQSFNHAYPQPNGRPQFNPQSPAGSLSYSSPSPQPQFSPTYTGQAPPPKRPRLSPDAPSSFAQQPVHTPQAGSPVNGQMNGISHPVPQRSGSMAPPQQPYIKREDRDGDMSFLREGNFDFGGAPSPAFPNQAPSPNGATSFTSGPGPFNNANDNHIRPGSSGARMGAPQAPQPPQPVVSQEEREARTHQRADWEEARHSQHELWDPFVYGGTLNEKIKAISHRSNLVEPQSGVLVNTQKNQPPPVVRVNGLEGATRVIDQGQSILDTKEKAERLNELVKLLSLSTKARITGLVQAAARLALERRQHSQGRIPEDWSDMAVAPKPTETEPQNVSTSGAGAGMKRTHAQANEESSSRPLSRASAHPAKAEFEKFSSRELKAEQARQAKRRKRNEVISAQETEAEKQAEAAAIAAVAAENEKKTSKKERKIAETKITEQQQHASTNQAARTALTGGMLGRFGGNKKKTYSWMGGGSGSGPQSSAATPTRAVSVAAPAQEKAAEVPKAPQFGQFDEETESGIQARDLLLVLESDGRAARSFVKGSSIVDDTVSRPEI</sequence>
<keyword evidence="6" id="KW-0539">Nucleus</keyword>
<dbReference type="GO" id="GO:0005669">
    <property type="term" value="C:transcription factor TFIID complex"/>
    <property type="evidence" value="ECO:0007669"/>
    <property type="project" value="InterPro"/>
</dbReference>
<feature type="compositionally biased region" description="Low complexity" evidence="9">
    <location>
        <begin position="422"/>
        <end position="431"/>
    </location>
</feature>
<keyword evidence="5" id="KW-0804">Transcription</keyword>
<accession>A0AAN8EG07</accession>
<evidence type="ECO:0000256" key="6">
    <source>
        <dbReference type="ARBA" id="ARBA00023242"/>
    </source>
</evidence>
<evidence type="ECO:0000313" key="11">
    <source>
        <dbReference type="EMBL" id="KAK5950663.1"/>
    </source>
</evidence>
<evidence type="ECO:0000256" key="2">
    <source>
        <dbReference type="ARBA" id="ARBA00006178"/>
    </source>
</evidence>
<feature type="compositionally biased region" description="Polar residues" evidence="9">
    <location>
        <begin position="343"/>
        <end position="352"/>
    </location>
</feature>
<proteinExistence type="inferred from homology"/>
<evidence type="ECO:0000256" key="5">
    <source>
        <dbReference type="ARBA" id="ARBA00023163"/>
    </source>
</evidence>
<protein>
    <recommendedName>
        <fullName evidence="3">Transcription initiation factor TFIID subunit 4</fullName>
    </recommendedName>
    <alternativeName>
        <fullName evidence="8">TBP-associated factor 4</fullName>
    </alternativeName>
</protein>
<feature type="compositionally biased region" description="Low complexity" evidence="9">
    <location>
        <begin position="11"/>
        <end position="20"/>
    </location>
</feature>
<evidence type="ECO:0000313" key="12">
    <source>
        <dbReference type="Proteomes" id="UP001316803"/>
    </source>
</evidence>
<dbReference type="AlphaFoldDB" id="A0AAN8EG07"/>
<dbReference type="InterPro" id="IPR007900">
    <property type="entry name" value="TAF4_C"/>
</dbReference>
<comment type="similarity">
    <text evidence="2">Belongs to the TAF4 family.</text>
</comment>
<evidence type="ECO:0000256" key="7">
    <source>
        <dbReference type="ARBA" id="ARBA00025346"/>
    </source>
</evidence>
<evidence type="ECO:0000256" key="4">
    <source>
        <dbReference type="ARBA" id="ARBA00023015"/>
    </source>
</evidence>
<feature type="region of interest" description="Disordered" evidence="9">
    <location>
        <begin position="1"/>
        <end position="213"/>
    </location>
</feature>
<feature type="compositionally biased region" description="Basic and acidic residues" evidence="9">
    <location>
        <begin position="381"/>
        <end position="399"/>
    </location>
</feature>
<feature type="region of interest" description="Disordered" evidence="9">
    <location>
        <begin position="482"/>
        <end position="531"/>
    </location>
</feature>
<feature type="compositionally biased region" description="Polar residues" evidence="9">
    <location>
        <begin position="147"/>
        <end position="169"/>
    </location>
</feature>
<reference evidence="11 12" key="1">
    <citation type="submission" date="2022-12" db="EMBL/GenBank/DDBJ databases">
        <title>Genomic features and morphological characterization of a novel Knufia sp. strain isolated from spacecraft assembly facility.</title>
        <authorList>
            <person name="Teixeira M."/>
            <person name="Chander A.M."/>
            <person name="Stajich J.E."/>
            <person name="Venkateswaran K."/>
        </authorList>
    </citation>
    <scope>NUCLEOTIDE SEQUENCE [LARGE SCALE GENOMIC DNA]</scope>
    <source>
        <strain evidence="11 12">FJI-L2-BK-P2</strain>
    </source>
</reference>
<comment type="subcellular location">
    <subcellularLocation>
        <location evidence="1">Nucleus</location>
    </subcellularLocation>
</comment>
<feature type="domain" description="Transcription initiation factor TFIID component TAF4 C-terminal" evidence="10">
    <location>
        <begin position="288"/>
        <end position="552"/>
    </location>
</feature>
<evidence type="ECO:0000256" key="9">
    <source>
        <dbReference type="SAM" id="MobiDB-lite"/>
    </source>
</evidence>
<feature type="compositionally biased region" description="Polar residues" evidence="9">
    <location>
        <begin position="76"/>
        <end position="97"/>
    </location>
</feature>
<dbReference type="Pfam" id="PF05236">
    <property type="entry name" value="TAF4"/>
    <property type="match status" value="1"/>
</dbReference>
<dbReference type="GO" id="GO:0006352">
    <property type="term" value="P:DNA-templated transcription initiation"/>
    <property type="evidence" value="ECO:0007669"/>
    <property type="project" value="InterPro"/>
</dbReference>
<comment type="caution">
    <text evidence="11">The sequence shown here is derived from an EMBL/GenBank/DDBJ whole genome shotgun (WGS) entry which is preliminary data.</text>
</comment>